<dbReference type="Pfam" id="PF02604">
    <property type="entry name" value="PhdYeFM_antitox"/>
    <property type="match status" value="1"/>
</dbReference>
<evidence type="ECO:0000256" key="2">
    <source>
        <dbReference type="RuleBase" id="RU362080"/>
    </source>
</evidence>
<sequence length="64" mass="7001">MKSISARDAKYSFGKLIDTARAGPVTVEKHGRAVVVVLAVEEYERLKAIESEQSAKPPRSAEKT</sequence>
<dbReference type="Proteomes" id="UP001413721">
    <property type="component" value="Unassembled WGS sequence"/>
</dbReference>
<comment type="function">
    <text evidence="2">Antitoxin component of a type II toxin-antitoxin (TA) system.</text>
</comment>
<proteinExistence type="inferred from homology"/>
<organism evidence="3 4">
    <name type="scientific">Tistrella arctica</name>
    <dbReference type="NCBI Taxonomy" id="3133430"/>
    <lineage>
        <taxon>Bacteria</taxon>
        <taxon>Pseudomonadati</taxon>
        <taxon>Pseudomonadota</taxon>
        <taxon>Alphaproteobacteria</taxon>
        <taxon>Geminicoccales</taxon>
        <taxon>Geminicoccaceae</taxon>
        <taxon>Tistrella</taxon>
    </lineage>
</organism>
<dbReference type="NCBIfam" id="TIGR01552">
    <property type="entry name" value="phd_fam"/>
    <property type="match status" value="1"/>
</dbReference>
<gene>
    <name evidence="3" type="ORF">WG926_04830</name>
</gene>
<dbReference type="Gene3D" id="3.40.1620.10">
    <property type="entry name" value="YefM-like domain"/>
    <property type="match status" value="1"/>
</dbReference>
<dbReference type="SUPFAM" id="SSF143120">
    <property type="entry name" value="YefM-like"/>
    <property type="match status" value="1"/>
</dbReference>
<comment type="similarity">
    <text evidence="1 2">Belongs to the phD/YefM antitoxin family.</text>
</comment>
<accession>A0ABU9YFR1</accession>
<evidence type="ECO:0000313" key="4">
    <source>
        <dbReference type="Proteomes" id="UP001413721"/>
    </source>
</evidence>
<keyword evidence="4" id="KW-1185">Reference proteome</keyword>
<dbReference type="InterPro" id="IPR006442">
    <property type="entry name" value="Antitoxin_Phd/YefM"/>
</dbReference>
<evidence type="ECO:0000256" key="1">
    <source>
        <dbReference type="ARBA" id="ARBA00009981"/>
    </source>
</evidence>
<protein>
    <recommendedName>
        <fullName evidence="2">Antitoxin</fullName>
    </recommendedName>
</protein>
<comment type="caution">
    <text evidence="3">The sequence shown here is derived from an EMBL/GenBank/DDBJ whole genome shotgun (WGS) entry which is preliminary data.</text>
</comment>
<evidence type="ECO:0000313" key="3">
    <source>
        <dbReference type="EMBL" id="MEN2987618.1"/>
    </source>
</evidence>
<dbReference type="EMBL" id="JBBKTW010000002">
    <property type="protein sequence ID" value="MEN2987618.1"/>
    <property type="molecule type" value="Genomic_DNA"/>
</dbReference>
<dbReference type="RefSeq" id="WP_345932362.1">
    <property type="nucleotide sequence ID" value="NZ_JBBKTV010000003.1"/>
</dbReference>
<name>A0ABU9YFR1_9PROT</name>
<dbReference type="InterPro" id="IPR036165">
    <property type="entry name" value="YefM-like_sf"/>
</dbReference>
<reference evidence="3 4" key="1">
    <citation type="submission" date="2024-03" db="EMBL/GenBank/DDBJ databases">
        <title>High-quality draft genome sequencing of Tistrella sp. BH-R2-4.</title>
        <authorList>
            <person name="Dong C."/>
        </authorList>
    </citation>
    <scope>NUCLEOTIDE SEQUENCE [LARGE SCALE GENOMIC DNA]</scope>
    <source>
        <strain evidence="3 4">BH-R2-4</strain>
    </source>
</reference>